<accession>A0ABX6FYN5</accession>
<name>A0ABX6FYN5_9BURK</name>
<evidence type="ECO:0000313" key="3">
    <source>
        <dbReference type="Proteomes" id="UP000437862"/>
    </source>
</evidence>
<gene>
    <name evidence="2" type="ORF">GO485_26705</name>
</gene>
<protein>
    <submittedName>
        <fullName evidence="2">Zinc ribbon domain-containing protein</fullName>
    </submittedName>
</protein>
<evidence type="ECO:0000313" key="2">
    <source>
        <dbReference type="EMBL" id="QGZ42276.1"/>
    </source>
</evidence>
<dbReference type="Pfam" id="PF12773">
    <property type="entry name" value="DZR"/>
    <property type="match status" value="1"/>
</dbReference>
<dbReference type="InterPro" id="IPR025874">
    <property type="entry name" value="DZR"/>
</dbReference>
<evidence type="ECO:0000259" key="1">
    <source>
        <dbReference type="Pfam" id="PF12773"/>
    </source>
</evidence>
<dbReference type="EMBL" id="CP046904">
    <property type="protein sequence ID" value="QGZ42276.1"/>
    <property type="molecule type" value="Genomic_DNA"/>
</dbReference>
<dbReference type="Proteomes" id="UP000437862">
    <property type="component" value="Chromosome"/>
</dbReference>
<organism evidence="2 3">
    <name type="scientific">Pseudoduganella flava</name>
    <dbReference type="NCBI Taxonomy" id="871742"/>
    <lineage>
        <taxon>Bacteria</taxon>
        <taxon>Pseudomonadati</taxon>
        <taxon>Pseudomonadota</taxon>
        <taxon>Betaproteobacteria</taxon>
        <taxon>Burkholderiales</taxon>
        <taxon>Oxalobacteraceae</taxon>
        <taxon>Telluria group</taxon>
        <taxon>Pseudoduganella</taxon>
    </lineage>
</organism>
<proteinExistence type="predicted"/>
<reference evidence="2 3" key="1">
    <citation type="submission" date="2019-12" db="EMBL/GenBank/DDBJ databases">
        <title>Draft Genome Sequences of Six Type Strains of the Genus Massilia.</title>
        <authorList>
            <person name="Miess H."/>
            <person name="Frediansyah A."/>
            <person name="Goeker M."/>
            <person name="Gross H."/>
        </authorList>
    </citation>
    <scope>NUCLEOTIDE SEQUENCE [LARGE SCALE GENOMIC DNA]</scope>
    <source>
        <strain evidence="2 3">DSM 26639</strain>
    </source>
</reference>
<feature type="domain" description="DZANK-type" evidence="1">
    <location>
        <begin position="217"/>
        <end position="261"/>
    </location>
</feature>
<keyword evidence="3" id="KW-1185">Reference proteome</keyword>
<sequence length="265" mass="28878">MCSCGASYLLVGLRSSASATLPVTRLRDSQSPFEYCLCYNGTLQLGRSVMAGEIRFADNYHDLSNSSGVDAGFQFEFSCERCNDRWRTHFKPYRSGQATGWLQKGANLFGGLLGSASTVLGGMAEAGWHSARDEAFKEAIADAKEHFNRCGNCYQYVCEPCFDTANGLCFNCAPNVQVKITQARAQGEVRAAAERADVEGQSRGTRHDVKQDMQLVCPQCRAETHGAKFCPECGHKMAQLVACTACSTMLQPGTKFCGECGHRQA</sequence>